<evidence type="ECO:0000313" key="2">
    <source>
        <dbReference type="Proteomes" id="UP000001025"/>
    </source>
</evidence>
<sequence>MFTTSNHRKQLSSESVVCTQTDAREIVVNEQSHPDWSDSGHPTKAGAPNFLLANNIQRPTEQMFRLIQKMLPR</sequence>
<dbReference type="AlphaFoldDB" id="Q7UL13"/>
<dbReference type="EMBL" id="BX294150">
    <property type="protein sequence ID" value="CAD76466.1"/>
    <property type="molecule type" value="Genomic_DNA"/>
</dbReference>
<keyword evidence="2" id="KW-1185">Reference proteome</keyword>
<protein>
    <submittedName>
        <fullName evidence="1">Uncharacterized protein</fullName>
    </submittedName>
</protein>
<dbReference type="HOGENOM" id="CLU_2702358_0_0_0"/>
<dbReference type="EnsemblBacteria" id="CAD76466">
    <property type="protein sequence ID" value="CAD76466"/>
    <property type="gene ID" value="RB9801"/>
</dbReference>
<reference evidence="1 2" key="1">
    <citation type="journal article" date="2003" name="Proc. Natl. Acad. Sci. U.S.A.">
        <title>Complete genome sequence of the marine planctomycete Pirellula sp. strain 1.</title>
        <authorList>
            <person name="Gloeckner F.O."/>
            <person name="Kube M."/>
            <person name="Bauer M."/>
            <person name="Teeling H."/>
            <person name="Lombardot T."/>
            <person name="Ludwig W."/>
            <person name="Gade D."/>
            <person name="Beck A."/>
            <person name="Borzym K."/>
            <person name="Heitmann K."/>
            <person name="Rabus R."/>
            <person name="Schlesner H."/>
            <person name="Amann R."/>
            <person name="Reinhardt R."/>
        </authorList>
    </citation>
    <scope>NUCLEOTIDE SEQUENCE [LARGE SCALE GENOMIC DNA]</scope>
    <source>
        <strain evidence="2">DSM 10527 / NCIMB 13988 / SH1</strain>
    </source>
</reference>
<dbReference type="Proteomes" id="UP000001025">
    <property type="component" value="Chromosome"/>
</dbReference>
<dbReference type="InParanoid" id="Q7UL13"/>
<accession>Q7UL13</accession>
<gene>
    <name evidence="1" type="ordered locus">RB9801</name>
</gene>
<dbReference type="KEGG" id="rba:RB9801"/>
<organism evidence="1 2">
    <name type="scientific">Rhodopirellula baltica (strain DSM 10527 / NCIMB 13988 / SH1)</name>
    <dbReference type="NCBI Taxonomy" id="243090"/>
    <lineage>
        <taxon>Bacteria</taxon>
        <taxon>Pseudomonadati</taxon>
        <taxon>Planctomycetota</taxon>
        <taxon>Planctomycetia</taxon>
        <taxon>Pirellulales</taxon>
        <taxon>Pirellulaceae</taxon>
        <taxon>Rhodopirellula</taxon>
    </lineage>
</organism>
<proteinExistence type="predicted"/>
<dbReference type="STRING" id="243090.RB9801"/>
<name>Q7UL13_RHOBA</name>
<evidence type="ECO:0000313" key="1">
    <source>
        <dbReference type="EMBL" id="CAD76466.1"/>
    </source>
</evidence>